<keyword evidence="2" id="KW-1133">Transmembrane helix</keyword>
<evidence type="ECO:0000256" key="2">
    <source>
        <dbReference type="SAM" id="Phobius"/>
    </source>
</evidence>
<feature type="transmembrane region" description="Helical" evidence="2">
    <location>
        <begin position="32"/>
        <end position="53"/>
    </location>
</feature>
<feature type="region of interest" description="Disordered" evidence="1">
    <location>
        <begin position="1"/>
        <end position="25"/>
    </location>
</feature>
<gene>
    <name evidence="3" type="ORF">KY465_18140</name>
</gene>
<keyword evidence="4" id="KW-1185">Reference proteome</keyword>
<evidence type="ECO:0000313" key="4">
    <source>
        <dbReference type="Proteomes" id="UP001430804"/>
    </source>
</evidence>
<evidence type="ECO:0000256" key="1">
    <source>
        <dbReference type="SAM" id="MobiDB-lite"/>
    </source>
</evidence>
<organism evidence="3 4">
    <name type="scientific">Pseudohoeflea coraliihabitans</name>
    <dbReference type="NCBI Taxonomy" id="2860393"/>
    <lineage>
        <taxon>Bacteria</taxon>
        <taxon>Pseudomonadati</taxon>
        <taxon>Pseudomonadota</taxon>
        <taxon>Alphaproteobacteria</taxon>
        <taxon>Hyphomicrobiales</taxon>
        <taxon>Rhizobiaceae</taxon>
        <taxon>Pseudohoeflea</taxon>
    </lineage>
</organism>
<keyword evidence="2" id="KW-0472">Membrane</keyword>
<feature type="region of interest" description="Disordered" evidence="1">
    <location>
        <begin position="59"/>
        <end position="108"/>
    </location>
</feature>
<evidence type="ECO:0000313" key="3">
    <source>
        <dbReference type="EMBL" id="MBW3099206.1"/>
    </source>
</evidence>
<keyword evidence="2" id="KW-0812">Transmembrane</keyword>
<name>A0ABS6WTC2_9HYPH</name>
<comment type="caution">
    <text evidence="3">The sequence shown here is derived from an EMBL/GenBank/DDBJ whole genome shotgun (WGS) entry which is preliminary data.</text>
</comment>
<dbReference type="EMBL" id="JAHWQX010000007">
    <property type="protein sequence ID" value="MBW3099206.1"/>
    <property type="molecule type" value="Genomic_DNA"/>
</dbReference>
<dbReference type="RefSeq" id="WP_219203537.1">
    <property type="nucleotide sequence ID" value="NZ_JAHWQX010000007.1"/>
</dbReference>
<proteinExistence type="predicted"/>
<dbReference type="Proteomes" id="UP001430804">
    <property type="component" value="Unassembled WGS sequence"/>
</dbReference>
<reference evidence="3" key="1">
    <citation type="submission" date="2021-07" db="EMBL/GenBank/DDBJ databases">
        <title>Pseudohoeflea marina sp. nov. a polyhydroxyalcanoate-producing bacterium.</title>
        <authorList>
            <person name="Zheng W."/>
            <person name="Yu S."/>
            <person name="Huang Y."/>
        </authorList>
    </citation>
    <scope>NUCLEOTIDE SEQUENCE</scope>
    <source>
        <strain evidence="3">DP4N28-3</strain>
    </source>
</reference>
<feature type="compositionally biased region" description="Basic and acidic residues" evidence="1">
    <location>
        <begin position="7"/>
        <end position="20"/>
    </location>
</feature>
<accession>A0ABS6WTC2</accession>
<protein>
    <submittedName>
        <fullName evidence="3">Uncharacterized protein</fullName>
    </submittedName>
</protein>
<sequence>MANTAPHDTHPADPATRGRDTVVVSDTGRGNAGAWVFGIVLALLAAFAIWYFAASTDTTTPSTVNIEGSAATSSAETPAPAADDAAPAAPAADVAPAGDAAPAADTAQ</sequence>
<feature type="compositionally biased region" description="Low complexity" evidence="1">
    <location>
        <begin position="69"/>
        <end position="108"/>
    </location>
</feature>